<accession>Q1YTH1</accession>
<keyword evidence="4" id="KW-0325">Glycoprotein</keyword>
<dbReference type="GO" id="GO:0016787">
    <property type="term" value="F:hydrolase activity"/>
    <property type="evidence" value="ECO:0007669"/>
    <property type="project" value="UniProtKB-KW"/>
</dbReference>
<gene>
    <name evidence="6" type="ORF">GB2207_01892</name>
</gene>
<dbReference type="PANTHER" id="PTHR43108:SF8">
    <property type="entry name" value="SD21168P"/>
    <property type="match status" value="1"/>
</dbReference>
<sequence>MNGFKRNWANTLIGKATAVIMISALVACNDTQVGGDSAGQKSAQPVSKPKNVIYVLTDDQRYDELGFMNPVIDTPNMDRMAAEGVHFENAFVTTALCSPSRASILTGQYMHNHGVVDNNKPPREGTIFFPEYLQKAGYNTAFVGKWHMGELAPAGRRLDDPQPGFDHWVSFAGQGHYYPIKPNGEQSMLNINGDVVKQKGYITDELTDYAVDWLDSRDSEEPFFMYLSHKAVHANFAPAQRHKEQYADRTIPVPDSQADTPENYEGKPMWVKNQRNSWHGVDFPYHSSLDVQAYKMRYHRALSAVDESLGRLFQWLEDNGHADDTIVMLMGDNGFMFGEHGLIDKRNAYEESMRVPLLAWGNGLKSNHVVKEIAANIDIAPTILDIAGVESPEQFEGESLYSLAQGDSASQWRDDLLYEYYWEFNYPSTPTTFALRTDDYKFITYHGLWDTEELYDMRTDPKEMNNLIHDPDSLAVVADLRSKLFARLGDSRDGLSVPYTEKFSHGAVFREGERSKAAEFPEQWLRDGSEQDLRNFMKPDKVRAGLSKGKPAAH</sequence>
<dbReference type="Gene3D" id="3.40.720.10">
    <property type="entry name" value="Alkaline Phosphatase, subunit A"/>
    <property type="match status" value="1"/>
</dbReference>
<dbReference type="InterPro" id="IPR017850">
    <property type="entry name" value="Alkaline_phosphatase_core_sf"/>
</dbReference>
<evidence type="ECO:0000256" key="2">
    <source>
        <dbReference type="ARBA" id="ARBA00022729"/>
    </source>
</evidence>
<keyword evidence="2" id="KW-0732">Signal</keyword>
<dbReference type="PROSITE" id="PS00523">
    <property type="entry name" value="SULFATASE_1"/>
    <property type="match status" value="1"/>
</dbReference>
<evidence type="ECO:0000256" key="4">
    <source>
        <dbReference type="ARBA" id="ARBA00023180"/>
    </source>
</evidence>
<evidence type="ECO:0000313" key="6">
    <source>
        <dbReference type="EMBL" id="EAS47516.1"/>
    </source>
</evidence>
<proteinExistence type="inferred from homology"/>
<name>Q1YTH1_9GAMM</name>
<dbReference type="eggNOG" id="COG3119">
    <property type="taxonomic scope" value="Bacteria"/>
</dbReference>
<dbReference type="HOGENOM" id="CLU_006332_9_3_6"/>
<feature type="domain" description="Sulfatase N-terminal" evidence="5">
    <location>
        <begin position="50"/>
        <end position="389"/>
    </location>
</feature>
<reference evidence="6 7" key="1">
    <citation type="submission" date="2006-03" db="EMBL/GenBank/DDBJ databases">
        <authorList>
            <person name="Giovannoni S.J."/>
            <person name="Cho J.-C."/>
            <person name="Ferriera S."/>
            <person name="Johnson J."/>
            <person name="Kravitz S."/>
            <person name="Halpern A."/>
            <person name="Remington K."/>
            <person name="Beeson K."/>
            <person name="Tran B."/>
            <person name="Rogers Y.-H."/>
            <person name="Friedman R."/>
            <person name="Venter J.C."/>
        </authorList>
    </citation>
    <scope>NUCLEOTIDE SEQUENCE [LARGE SCALE GENOMIC DNA]</scope>
    <source>
        <strain evidence="6 7">HTCC2207</strain>
    </source>
</reference>
<evidence type="ECO:0000256" key="1">
    <source>
        <dbReference type="ARBA" id="ARBA00008779"/>
    </source>
</evidence>
<evidence type="ECO:0000313" key="7">
    <source>
        <dbReference type="Proteomes" id="UP000005555"/>
    </source>
</evidence>
<dbReference type="Pfam" id="PF00884">
    <property type="entry name" value="Sulfatase"/>
    <property type="match status" value="1"/>
</dbReference>
<organism evidence="6 7">
    <name type="scientific">gamma proteobacterium HTCC2207</name>
    <dbReference type="NCBI Taxonomy" id="314287"/>
    <lineage>
        <taxon>Bacteria</taxon>
        <taxon>Pseudomonadati</taxon>
        <taxon>Pseudomonadota</taxon>
        <taxon>Gammaproteobacteria</taxon>
        <taxon>Cellvibrionales</taxon>
        <taxon>Porticoccaceae</taxon>
        <taxon>SAR92 clade</taxon>
    </lineage>
</organism>
<dbReference type="PROSITE" id="PS00149">
    <property type="entry name" value="SULFATASE_2"/>
    <property type="match status" value="1"/>
</dbReference>
<evidence type="ECO:0000256" key="3">
    <source>
        <dbReference type="ARBA" id="ARBA00022801"/>
    </source>
</evidence>
<dbReference type="SUPFAM" id="SSF53649">
    <property type="entry name" value="Alkaline phosphatase-like"/>
    <property type="match status" value="1"/>
</dbReference>
<dbReference type="AlphaFoldDB" id="Q1YTH1"/>
<evidence type="ECO:0000259" key="5">
    <source>
        <dbReference type="Pfam" id="PF00884"/>
    </source>
</evidence>
<comment type="caution">
    <text evidence="6">The sequence shown here is derived from an EMBL/GenBank/DDBJ whole genome shotgun (WGS) entry which is preliminary data.</text>
</comment>
<dbReference type="Proteomes" id="UP000005555">
    <property type="component" value="Unassembled WGS sequence"/>
</dbReference>
<keyword evidence="7" id="KW-1185">Reference proteome</keyword>
<dbReference type="EMBL" id="AAPI01000002">
    <property type="protein sequence ID" value="EAS47516.1"/>
    <property type="molecule type" value="Genomic_DNA"/>
</dbReference>
<dbReference type="InterPro" id="IPR000917">
    <property type="entry name" value="Sulfatase_N"/>
</dbReference>
<dbReference type="PANTHER" id="PTHR43108">
    <property type="entry name" value="N-ACETYLGLUCOSAMINE-6-SULFATASE FAMILY MEMBER"/>
    <property type="match status" value="1"/>
</dbReference>
<dbReference type="CDD" id="cd16031">
    <property type="entry name" value="G6S_like"/>
    <property type="match status" value="1"/>
</dbReference>
<comment type="similarity">
    <text evidence="1">Belongs to the sulfatase family.</text>
</comment>
<protein>
    <submittedName>
        <fullName evidence="6">Putative N-acetylglucosamine-6-sulfatase</fullName>
    </submittedName>
</protein>
<dbReference type="PROSITE" id="PS51257">
    <property type="entry name" value="PROKAR_LIPOPROTEIN"/>
    <property type="match status" value="1"/>
</dbReference>
<keyword evidence="3" id="KW-0378">Hydrolase</keyword>
<dbReference type="InterPro" id="IPR024607">
    <property type="entry name" value="Sulfatase_CS"/>
</dbReference>
<dbReference type="STRING" id="314287.GB2207_01892"/>